<gene>
    <name evidence="2" type="ORF">KUTeg_010101</name>
</gene>
<evidence type="ECO:0008006" key="4">
    <source>
        <dbReference type="Google" id="ProtNLM"/>
    </source>
</evidence>
<dbReference type="InterPro" id="IPR033536">
    <property type="entry name" value="Spata22"/>
</dbReference>
<proteinExistence type="predicted"/>
<sequence length="332" mass="38624">MQTNGRTVPAPIFNHRKRPRQAIMSDPQDAPKGPTTTTNMYQGYPGSSVTFNQTAKYNRTTPSEQKPFTRNYQNHANTGRLQNQQINNYSQNQQRIPKENNIRNTLNFQQNSGQRRRIETQTNETRQSFNQFYRSPPQRHTYKKLTNKPNRSLFEDCAEFEETGSNIAHTKPQSSFSGNHQNVSSTKPTSSTERTSRKAKVDIDNSLHVISTSIRGMQHWSKYKDRFPMLFEVYGIIDSALLRDKTCTGKEFVLRDEQDSIQCIFYEIDRQLPRLIRGQWHRCVGNFDSRRGQLKCVSVRPVTKGDERQMFKSNVAMVENYLQQMTRSLPEP</sequence>
<feature type="region of interest" description="Disordered" evidence="1">
    <location>
        <begin position="19"/>
        <end position="44"/>
    </location>
</feature>
<dbReference type="Proteomes" id="UP001217089">
    <property type="component" value="Unassembled WGS sequence"/>
</dbReference>
<dbReference type="PANTHER" id="PTHR35258">
    <property type="entry name" value="SPERMATOGENESIS-ASSOCIATED PROTEIN 22"/>
    <property type="match status" value="1"/>
</dbReference>
<dbReference type="PANTHER" id="PTHR35258:SF1">
    <property type="entry name" value="SPERMATOGENESIS-ASSOCIATED PROTEIN 22"/>
    <property type="match status" value="1"/>
</dbReference>
<evidence type="ECO:0000313" key="2">
    <source>
        <dbReference type="EMBL" id="KAJ8312728.1"/>
    </source>
</evidence>
<reference evidence="2 3" key="1">
    <citation type="submission" date="2022-12" db="EMBL/GenBank/DDBJ databases">
        <title>Chromosome-level genome of Tegillarca granosa.</title>
        <authorList>
            <person name="Kim J."/>
        </authorList>
    </citation>
    <scope>NUCLEOTIDE SEQUENCE [LARGE SCALE GENOMIC DNA]</scope>
    <source>
        <strain evidence="2">Teg-2019</strain>
        <tissue evidence="2">Adductor muscle</tissue>
    </source>
</reference>
<name>A0ABQ9F5S2_TEGGR</name>
<comment type="caution">
    <text evidence="2">The sequence shown here is derived from an EMBL/GenBank/DDBJ whole genome shotgun (WGS) entry which is preliminary data.</text>
</comment>
<feature type="region of interest" description="Disordered" evidence="1">
    <location>
        <begin position="168"/>
        <end position="199"/>
    </location>
</feature>
<feature type="compositionally biased region" description="Polar residues" evidence="1">
    <location>
        <begin position="168"/>
        <end position="193"/>
    </location>
</feature>
<protein>
    <recommendedName>
        <fullName evidence="4">Spermatogenesis-associated protein 22</fullName>
    </recommendedName>
</protein>
<feature type="compositionally biased region" description="Polar residues" evidence="1">
    <location>
        <begin position="34"/>
        <end position="44"/>
    </location>
</feature>
<dbReference type="EMBL" id="JARBDR010000440">
    <property type="protein sequence ID" value="KAJ8312728.1"/>
    <property type="molecule type" value="Genomic_DNA"/>
</dbReference>
<evidence type="ECO:0000256" key="1">
    <source>
        <dbReference type="SAM" id="MobiDB-lite"/>
    </source>
</evidence>
<keyword evidence="3" id="KW-1185">Reference proteome</keyword>
<accession>A0ABQ9F5S2</accession>
<organism evidence="2 3">
    <name type="scientific">Tegillarca granosa</name>
    <name type="common">Malaysian cockle</name>
    <name type="synonym">Anadara granosa</name>
    <dbReference type="NCBI Taxonomy" id="220873"/>
    <lineage>
        <taxon>Eukaryota</taxon>
        <taxon>Metazoa</taxon>
        <taxon>Spiralia</taxon>
        <taxon>Lophotrochozoa</taxon>
        <taxon>Mollusca</taxon>
        <taxon>Bivalvia</taxon>
        <taxon>Autobranchia</taxon>
        <taxon>Pteriomorphia</taxon>
        <taxon>Arcoida</taxon>
        <taxon>Arcoidea</taxon>
        <taxon>Arcidae</taxon>
        <taxon>Tegillarca</taxon>
    </lineage>
</organism>
<evidence type="ECO:0000313" key="3">
    <source>
        <dbReference type="Proteomes" id="UP001217089"/>
    </source>
</evidence>